<evidence type="ECO:0000313" key="3">
    <source>
        <dbReference type="Proteomes" id="UP001497444"/>
    </source>
</evidence>
<proteinExistence type="predicted"/>
<accession>A0ABP0WE19</accession>
<gene>
    <name evidence="2" type="ORF">CSSPJE1EN1_LOCUS10182</name>
</gene>
<feature type="signal peptide" evidence="1">
    <location>
        <begin position="1"/>
        <end position="21"/>
    </location>
</feature>
<organism evidence="2 3">
    <name type="scientific">Sphagnum jensenii</name>
    <dbReference type="NCBI Taxonomy" id="128206"/>
    <lineage>
        <taxon>Eukaryota</taxon>
        <taxon>Viridiplantae</taxon>
        <taxon>Streptophyta</taxon>
        <taxon>Embryophyta</taxon>
        <taxon>Bryophyta</taxon>
        <taxon>Sphagnophytina</taxon>
        <taxon>Sphagnopsida</taxon>
        <taxon>Sphagnales</taxon>
        <taxon>Sphagnaceae</taxon>
        <taxon>Sphagnum</taxon>
    </lineage>
</organism>
<name>A0ABP0WE19_9BRYO</name>
<dbReference type="Proteomes" id="UP001497444">
    <property type="component" value="Chromosome 17"/>
</dbReference>
<evidence type="ECO:0000313" key="2">
    <source>
        <dbReference type="EMBL" id="CAK9264704.1"/>
    </source>
</evidence>
<sequence>MMTVLELACCWVLQMQTVMLGNRSHITGRQFGDNESLPNCKLVMSKFGTTLDDVNKNASSKGTILGKLQLNKSTCMCWRAVTDKNNQSYDPNSQHWSLQI</sequence>
<protein>
    <recommendedName>
        <fullName evidence="4">Secreted protein</fullName>
    </recommendedName>
</protein>
<reference evidence="2" key="1">
    <citation type="submission" date="2024-02" db="EMBL/GenBank/DDBJ databases">
        <authorList>
            <consortium name="ELIXIR-Norway"/>
            <consortium name="Elixir Norway"/>
        </authorList>
    </citation>
    <scope>NUCLEOTIDE SEQUENCE</scope>
</reference>
<keyword evidence="3" id="KW-1185">Reference proteome</keyword>
<feature type="chain" id="PRO_5045706141" description="Secreted protein" evidence="1">
    <location>
        <begin position="22"/>
        <end position="100"/>
    </location>
</feature>
<dbReference type="EMBL" id="OZ020112">
    <property type="protein sequence ID" value="CAK9264704.1"/>
    <property type="molecule type" value="Genomic_DNA"/>
</dbReference>
<keyword evidence="1" id="KW-0732">Signal</keyword>
<evidence type="ECO:0008006" key="4">
    <source>
        <dbReference type="Google" id="ProtNLM"/>
    </source>
</evidence>
<evidence type="ECO:0000256" key="1">
    <source>
        <dbReference type="SAM" id="SignalP"/>
    </source>
</evidence>